<protein>
    <recommendedName>
        <fullName evidence="1">Helicase Helix-turn-helix domain-containing protein</fullName>
    </recommendedName>
</protein>
<dbReference type="InterPro" id="IPR029491">
    <property type="entry name" value="Helicase_HTH"/>
</dbReference>
<dbReference type="Gene3D" id="1.10.10.10">
    <property type="entry name" value="Winged helix-like DNA-binding domain superfamily/Winged helix DNA-binding domain"/>
    <property type="match status" value="1"/>
</dbReference>
<dbReference type="Proteomes" id="UP000030147">
    <property type="component" value="Unassembled WGS sequence"/>
</dbReference>
<dbReference type="OrthoDB" id="2354672at2"/>
<dbReference type="Pfam" id="PF14493">
    <property type="entry name" value="HTH_40"/>
    <property type="match status" value="1"/>
</dbReference>
<comment type="caution">
    <text evidence="2">The sequence shown here is derived from an EMBL/GenBank/DDBJ whole genome shotgun (WGS) entry which is preliminary data.</text>
</comment>
<dbReference type="eggNOG" id="COG4955">
    <property type="taxonomic scope" value="Bacteria"/>
</dbReference>
<dbReference type="AlphaFoldDB" id="A0A0A2T9Z3"/>
<accession>A0A0A2T9Z3</accession>
<feature type="domain" description="Helicase Helix-turn-helix" evidence="1">
    <location>
        <begin position="253"/>
        <end position="341"/>
    </location>
</feature>
<dbReference type="InterPro" id="IPR036388">
    <property type="entry name" value="WH-like_DNA-bd_sf"/>
</dbReference>
<dbReference type="RefSeq" id="WP_036824562.1">
    <property type="nucleotide sequence ID" value="NZ_AVBF01000104.1"/>
</dbReference>
<evidence type="ECO:0000313" key="3">
    <source>
        <dbReference type="Proteomes" id="UP000030147"/>
    </source>
</evidence>
<dbReference type="InterPro" id="IPR008308">
    <property type="entry name" value="YpbB-like"/>
</dbReference>
<reference evidence="2 3" key="1">
    <citation type="journal article" date="2015" name="Stand. Genomic Sci.">
        <title>High quality draft genome sequence of the moderately halophilic bacterium Pontibacillus yanchengensis Y32(T) and comparison among Pontibacillus genomes.</title>
        <authorList>
            <person name="Huang J."/>
            <person name="Qiao Z.X."/>
            <person name="Tang J.W."/>
            <person name="Wang G."/>
        </authorList>
    </citation>
    <scope>NUCLEOTIDE SEQUENCE [LARGE SCALE GENOMIC DNA]</scope>
    <source>
        <strain evidence="2 3">Y32</strain>
    </source>
</reference>
<dbReference type="PIRSF" id="PIRSF021350">
    <property type="entry name" value="UCP021350"/>
    <property type="match status" value="1"/>
</dbReference>
<dbReference type="EMBL" id="AVBF01000104">
    <property type="protein sequence ID" value="KGP70876.1"/>
    <property type="molecule type" value="Genomic_DNA"/>
</dbReference>
<organism evidence="2 3">
    <name type="scientific">Pontibacillus yanchengensis Y32</name>
    <dbReference type="NCBI Taxonomy" id="1385514"/>
    <lineage>
        <taxon>Bacteria</taxon>
        <taxon>Bacillati</taxon>
        <taxon>Bacillota</taxon>
        <taxon>Bacilli</taxon>
        <taxon>Bacillales</taxon>
        <taxon>Bacillaceae</taxon>
        <taxon>Pontibacillus</taxon>
    </lineage>
</organism>
<gene>
    <name evidence="2" type="ORF">N782_03620</name>
</gene>
<keyword evidence="3" id="KW-1185">Reference proteome</keyword>
<name>A0A0A2T9Z3_9BACI</name>
<sequence length="351" mass="40840">MFQTLVLHCVHQYKGERSLSAILHMLTGKKSSQTFQDVHAYGLTPFFGIYRSLQRKDLEETAITLQQNGYLKQYDNGNPFLTEKGQVILRQKWNDFPFSFLNGMHFHYMDQTYWSRLLLFVQTASNIAMGEHQFIPVLDQKEIITWVKQKYQKEYNQLPSHLKELYDELSDILTQIPSQLAEMIVYRMTGYHRYGFSKEQLALKYDISIHDVTICLSAGIHFQLSTIVSNPTRFPVLFSYCKDCIDDIPLTQSAKKTKEWLDKGFTIEQICRIRNLKESTIQDHIVEFALVDPTFSLHDFVSIETAQDISHMAEMLNTNRLKAIKQSLQDKYTYFQIRVVLATVQKGGSSS</sequence>
<dbReference type="STRING" id="1385514.N782_03620"/>
<proteinExistence type="predicted"/>
<evidence type="ECO:0000313" key="2">
    <source>
        <dbReference type="EMBL" id="KGP70876.1"/>
    </source>
</evidence>
<evidence type="ECO:0000259" key="1">
    <source>
        <dbReference type="Pfam" id="PF14493"/>
    </source>
</evidence>